<dbReference type="InterPro" id="IPR017266">
    <property type="entry name" value="DOC_1/2"/>
</dbReference>
<reference evidence="6" key="2">
    <citation type="submission" date="2025-08" db="UniProtKB">
        <authorList>
            <consortium name="Ensembl"/>
        </authorList>
    </citation>
    <scope>IDENTIFICATION</scope>
    <source>
        <strain evidence="6">Brown Norway</strain>
    </source>
</reference>
<feature type="compositionally biased region" description="Polar residues" evidence="5">
    <location>
        <begin position="59"/>
        <end position="71"/>
    </location>
</feature>
<evidence type="ECO:0000313" key="7">
    <source>
        <dbReference type="Proteomes" id="UP000002494"/>
    </source>
</evidence>
<evidence type="ECO:0000313" key="6">
    <source>
        <dbReference type="Ensembl" id="ENSRNOP00000102848.1"/>
    </source>
</evidence>
<dbReference type="Proteomes" id="UP000002494">
    <property type="component" value="Chromosome 20"/>
</dbReference>
<comment type="subcellular location">
    <subcellularLocation>
        <location evidence="1">Nucleus</location>
    </subcellularLocation>
</comment>
<sequence length="134" mass="14374">SSFIPCANGPDNTVGQAEPDCAPGSPCPEPRSVCSPSTRMATSSQNRQLLSDYGPPSLGYTQGTRNSQGPQSKCAELLATTAESGKEIRSRSAGSKSSMERLKGGIIHAQAWFRSAWLKWNLRKSHLPNLPSTR</sequence>
<feature type="compositionally biased region" description="Polar residues" evidence="5">
    <location>
        <begin position="34"/>
        <end position="49"/>
    </location>
</feature>
<dbReference type="Gene3D" id="6.10.140.1300">
    <property type="match status" value="1"/>
</dbReference>
<dbReference type="PANTHER" id="PTHR22607">
    <property type="entry name" value="DELETED IN ORAL CANCER 1/CDK2-ASSOCIATED PROTEIN 1"/>
    <property type="match status" value="1"/>
</dbReference>
<reference evidence="6" key="1">
    <citation type="submission" date="2024-01" db="EMBL/GenBank/DDBJ databases">
        <title>GRCr8: a new rat reference genome assembly contstructed from accurate long reads and long range scaffolding.</title>
        <authorList>
            <person name="Doris P.A."/>
            <person name="Kalbfleisch T."/>
            <person name="Li K."/>
            <person name="Howe K."/>
            <person name="Wood J."/>
        </authorList>
    </citation>
    <scope>NUCLEOTIDE SEQUENCE [LARGE SCALE GENOMIC DNA]</scope>
    <source>
        <strain evidence="6">Brown Norway</strain>
    </source>
</reference>
<reference evidence="6" key="3">
    <citation type="submission" date="2025-09" db="UniProtKB">
        <authorList>
            <consortium name="Ensembl"/>
        </authorList>
    </citation>
    <scope>IDENTIFICATION</scope>
    <source>
        <strain evidence="6">Brown Norway</strain>
    </source>
</reference>
<keyword evidence="4" id="KW-0539">Nucleus</keyword>
<proteinExistence type="inferred from homology"/>
<feature type="region of interest" description="Disordered" evidence="5">
    <location>
        <begin position="1"/>
        <end position="72"/>
    </location>
</feature>
<protein>
    <submittedName>
        <fullName evidence="6">Uncharacterized protein</fullName>
    </submittedName>
</protein>
<evidence type="ECO:0000256" key="2">
    <source>
        <dbReference type="ARBA" id="ARBA00008485"/>
    </source>
</evidence>
<feature type="region of interest" description="Disordered" evidence="5">
    <location>
        <begin position="81"/>
        <end position="100"/>
    </location>
</feature>
<evidence type="ECO:0000256" key="5">
    <source>
        <dbReference type="SAM" id="MobiDB-lite"/>
    </source>
</evidence>
<dbReference type="PANTHER" id="PTHR22607:SF2">
    <property type="entry name" value="CYCLIN-DEPENDENT KINASE 2-ASSOCIATED PROTEIN 1"/>
    <property type="match status" value="1"/>
</dbReference>
<organism evidence="6 7">
    <name type="scientific">Rattus norvegicus</name>
    <name type="common">Rat</name>
    <dbReference type="NCBI Taxonomy" id="10116"/>
    <lineage>
        <taxon>Eukaryota</taxon>
        <taxon>Metazoa</taxon>
        <taxon>Chordata</taxon>
        <taxon>Craniata</taxon>
        <taxon>Vertebrata</taxon>
        <taxon>Euteleostomi</taxon>
        <taxon>Mammalia</taxon>
        <taxon>Eutheria</taxon>
        <taxon>Euarchontoglires</taxon>
        <taxon>Glires</taxon>
        <taxon>Rodentia</taxon>
        <taxon>Myomorpha</taxon>
        <taxon>Muroidea</taxon>
        <taxon>Muridae</taxon>
        <taxon>Murinae</taxon>
        <taxon>Rattus</taxon>
    </lineage>
</organism>
<accession>A0ABK0LDT2</accession>
<dbReference type="Ensembl" id="ENSRNOT00000169481.1">
    <property type="protein sequence ID" value="ENSRNOP00000102848.1"/>
    <property type="gene ID" value="ENSRNOG00000074446.1"/>
</dbReference>
<name>A0ABK0LDT2_RAT</name>
<evidence type="ECO:0000256" key="4">
    <source>
        <dbReference type="ARBA" id="ARBA00023242"/>
    </source>
</evidence>
<keyword evidence="7" id="KW-1185">Reference proteome</keyword>
<evidence type="ECO:0000256" key="1">
    <source>
        <dbReference type="ARBA" id="ARBA00004123"/>
    </source>
</evidence>
<evidence type="ECO:0000256" key="3">
    <source>
        <dbReference type="ARBA" id="ARBA00022553"/>
    </source>
</evidence>
<dbReference type="GeneTree" id="ENSGT00940000155149"/>
<comment type="similarity">
    <text evidence="2">Belongs to the CDK2AP family.</text>
</comment>
<keyword evidence="3" id="KW-0597">Phosphoprotein</keyword>